<gene>
    <name evidence="2" type="ORF">NDU88_002341</name>
</gene>
<evidence type="ECO:0000256" key="1">
    <source>
        <dbReference type="SAM" id="MobiDB-lite"/>
    </source>
</evidence>
<protein>
    <submittedName>
        <fullName evidence="2">Uncharacterized protein</fullName>
    </submittedName>
</protein>
<dbReference type="EMBL" id="JANPWB010000007">
    <property type="protein sequence ID" value="KAJ1170464.1"/>
    <property type="molecule type" value="Genomic_DNA"/>
</dbReference>
<name>A0AAV7T1U6_PLEWA</name>
<dbReference type="AlphaFoldDB" id="A0AAV7T1U6"/>
<organism evidence="2 3">
    <name type="scientific">Pleurodeles waltl</name>
    <name type="common">Iberian ribbed newt</name>
    <dbReference type="NCBI Taxonomy" id="8319"/>
    <lineage>
        <taxon>Eukaryota</taxon>
        <taxon>Metazoa</taxon>
        <taxon>Chordata</taxon>
        <taxon>Craniata</taxon>
        <taxon>Vertebrata</taxon>
        <taxon>Euteleostomi</taxon>
        <taxon>Amphibia</taxon>
        <taxon>Batrachia</taxon>
        <taxon>Caudata</taxon>
        <taxon>Salamandroidea</taxon>
        <taxon>Salamandridae</taxon>
        <taxon>Pleurodelinae</taxon>
        <taxon>Pleurodeles</taxon>
    </lineage>
</organism>
<feature type="region of interest" description="Disordered" evidence="1">
    <location>
        <begin position="105"/>
        <end position="129"/>
    </location>
</feature>
<keyword evidence="3" id="KW-1185">Reference proteome</keyword>
<sequence>MKHQGTVQTVKRGTKTSAHISVLEGLSSSLEFFSLVAPYDVRKKEIIERSTALVRRRSPAVKNVSVAVFHPELKEVEQRDCGSGLSRPFGLRRVRTLIPVSLPGQDLKVSHAPHRPSPSPEELAQGVERSHREAFYA</sequence>
<reference evidence="2" key="1">
    <citation type="journal article" date="2022" name="bioRxiv">
        <title>Sequencing and chromosome-scale assembly of the giantPleurodeles waltlgenome.</title>
        <authorList>
            <person name="Brown T."/>
            <person name="Elewa A."/>
            <person name="Iarovenko S."/>
            <person name="Subramanian E."/>
            <person name="Araus A.J."/>
            <person name="Petzold A."/>
            <person name="Susuki M."/>
            <person name="Suzuki K.-i.T."/>
            <person name="Hayashi T."/>
            <person name="Toyoda A."/>
            <person name="Oliveira C."/>
            <person name="Osipova E."/>
            <person name="Leigh N.D."/>
            <person name="Simon A."/>
            <person name="Yun M.H."/>
        </authorList>
    </citation>
    <scope>NUCLEOTIDE SEQUENCE</scope>
    <source>
        <strain evidence="2">20211129_DDA</strain>
        <tissue evidence="2">Liver</tissue>
    </source>
</reference>
<proteinExistence type="predicted"/>
<comment type="caution">
    <text evidence="2">The sequence shown here is derived from an EMBL/GenBank/DDBJ whole genome shotgun (WGS) entry which is preliminary data.</text>
</comment>
<evidence type="ECO:0000313" key="2">
    <source>
        <dbReference type="EMBL" id="KAJ1170464.1"/>
    </source>
</evidence>
<accession>A0AAV7T1U6</accession>
<evidence type="ECO:0000313" key="3">
    <source>
        <dbReference type="Proteomes" id="UP001066276"/>
    </source>
</evidence>
<dbReference type="Proteomes" id="UP001066276">
    <property type="component" value="Chromosome 4_1"/>
</dbReference>